<evidence type="ECO:0000259" key="1">
    <source>
        <dbReference type="Pfam" id="PF01610"/>
    </source>
</evidence>
<name>A0A6J4MNH0_9CHLR</name>
<dbReference type="EMBL" id="CADCTR010002616">
    <property type="protein sequence ID" value="CAA9362893.1"/>
    <property type="molecule type" value="Genomic_DNA"/>
</dbReference>
<accession>A0A6J4MNH0</accession>
<dbReference type="PANTHER" id="PTHR33498:SF1">
    <property type="entry name" value="TRANSPOSASE FOR INSERTION SEQUENCE ELEMENT IS1557"/>
    <property type="match status" value="1"/>
</dbReference>
<reference evidence="2" key="1">
    <citation type="submission" date="2020-02" db="EMBL/GenBank/DDBJ databases">
        <authorList>
            <person name="Meier V. D."/>
        </authorList>
    </citation>
    <scope>NUCLEOTIDE SEQUENCE</scope>
    <source>
        <strain evidence="2">AVDCRST_MAG93</strain>
    </source>
</reference>
<dbReference type="InterPro" id="IPR047951">
    <property type="entry name" value="Transpos_ISL3"/>
</dbReference>
<dbReference type="AlphaFoldDB" id="A0A6J4MNH0"/>
<dbReference type="PANTHER" id="PTHR33498">
    <property type="entry name" value="TRANSPOSASE FOR INSERTION SEQUENCE ELEMENT IS1557"/>
    <property type="match status" value="1"/>
</dbReference>
<dbReference type="InterPro" id="IPR002560">
    <property type="entry name" value="Transposase_DDE"/>
</dbReference>
<gene>
    <name evidence="2" type="ORF">AVDCRST_MAG93-7765</name>
</gene>
<dbReference type="Pfam" id="PF01610">
    <property type="entry name" value="DDE_Tnp_ISL3"/>
    <property type="match status" value="1"/>
</dbReference>
<proteinExistence type="predicted"/>
<sequence>GFAFGIRKDLAAVEAALRFEWSNGQTEGQINRLKMLKRQMFGRANFDLLRARVLHAA</sequence>
<evidence type="ECO:0000313" key="2">
    <source>
        <dbReference type="EMBL" id="CAA9362893.1"/>
    </source>
</evidence>
<organism evidence="2">
    <name type="scientific">uncultured Chloroflexia bacterium</name>
    <dbReference type="NCBI Taxonomy" id="1672391"/>
    <lineage>
        <taxon>Bacteria</taxon>
        <taxon>Bacillati</taxon>
        <taxon>Chloroflexota</taxon>
        <taxon>Chloroflexia</taxon>
        <taxon>environmental samples</taxon>
    </lineage>
</organism>
<feature type="non-terminal residue" evidence="2">
    <location>
        <position position="1"/>
    </location>
</feature>
<protein>
    <submittedName>
        <fullName evidence="2">Mobile element protein</fullName>
    </submittedName>
</protein>
<feature type="domain" description="Transposase IS204/IS1001/IS1096/IS1165 DDE" evidence="1">
    <location>
        <begin position="6"/>
        <end position="53"/>
    </location>
</feature>